<dbReference type="Proteomes" id="UP000773614">
    <property type="component" value="Unassembled WGS sequence"/>
</dbReference>
<keyword evidence="2" id="KW-1185">Reference proteome</keyword>
<reference evidence="1" key="1">
    <citation type="submission" date="2019-03" db="EMBL/GenBank/DDBJ databases">
        <title>Afifella sp. nov., isolated from activated sludge.</title>
        <authorList>
            <person name="Li Q."/>
            <person name="Liu Y."/>
        </authorList>
    </citation>
    <scope>NUCLEOTIDE SEQUENCE</scope>
    <source>
        <strain evidence="1">L72</strain>
    </source>
</reference>
<comment type="caution">
    <text evidence="1">The sequence shown here is derived from an EMBL/GenBank/DDBJ whole genome shotgun (WGS) entry which is preliminary data.</text>
</comment>
<dbReference type="AlphaFoldDB" id="A0A964T4V7"/>
<evidence type="ECO:0000313" key="2">
    <source>
        <dbReference type="Proteomes" id="UP000773614"/>
    </source>
</evidence>
<accession>A0A964T4V7</accession>
<organism evidence="1 2">
    <name type="scientific">Propylenella binzhouense</name>
    <dbReference type="NCBI Taxonomy" id="2555902"/>
    <lineage>
        <taxon>Bacteria</taxon>
        <taxon>Pseudomonadati</taxon>
        <taxon>Pseudomonadota</taxon>
        <taxon>Alphaproteobacteria</taxon>
        <taxon>Hyphomicrobiales</taxon>
        <taxon>Propylenellaceae</taxon>
        <taxon>Propylenella</taxon>
    </lineage>
</organism>
<proteinExistence type="predicted"/>
<dbReference type="RefSeq" id="WP_161140306.1">
    <property type="nucleotide sequence ID" value="NZ_SPKJ01000025.1"/>
</dbReference>
<dbReference type="EMBL" id="SPKJ01000025">
    <property type="protein sequence ID" value="MYZ47957.1"/>
    <property type="molecule type" value="Genomic_DNA"/>
</dbReference>
<gene>
    <name evidence="1" type="ORF">E4O86_09560</name>
</gene>
<protein>
    <submittedName>
        <fullName evidence="1">Uncharacterized protein</fullName>
    </submittedName>
</protein>
<sequence>MFVRRAVRRMLSEIAADSGVLAVDEVADRLSRSGASGIARLPRRRLVELLIREGMRARLVLEV</sequence>
<evidence type="ECO:0000313" key="1">
    <source>
        <dbReference type="EMBL" id="MYZ47957.1"/>
    </source>
</evidence>
<name>A0A964T4V7_9HYPH</name>